<dbReference type="EMBL" id="JACCEM010000007">
    <property type="protein sequence ID" value="NYT50461.1"/>
    <property type="molecule type" value="Genomic_DNA"/>
</dbReference>
<keyword evidence="3 5" id="KW-1133">Transmembrane helix</keyword>
<evidence type="ECO:0000256" key="3">
    <source>
        <dbReference type="ARBA" id="ARBA00022989"/>
    </source>
</evidence>
<protein>
    <submittedName>
        <fullName evidence="6">LrgB family protein</fullName>
    </submittedName>
</protein>
<gene>
    <name evidence="6" type="ORF">H0A72_14170</name>
</gene>
<comment type="subcellular location">
    <subcellularLocation>
        <location evidence="1">Membrane</location>
        <topology evidence="1">Multi-pass membrane protein</topology>
    </subcellularLocation>
</comment>
<dbReference type="PANTHER" id="PTHR30249">
    <property type="entry name" value="PUTATIVE SEROTONIN TRANSPORTER"/>
    <property type="match status" value="1"/>
</dbReference>
<accession>A0A853G722</accession>
<dbReference type="InterPro" id="IPR007300">
    <property type="entry name" value="CidB/LrgB"/>
</dbReference>
<evidence type="ECO:0000256" key="2">
    <source>
        <dbReference type="ARBA" id="ARBA00022692"/>
    </source>
</evidence>
<dbReference type="AlphaFoldDB" id="A0A853G722"/>
<evidence type="ECO:0000313" key="7">
    <source>
        <dbReference type="Proteomes" id="UP000559809"/>
    </source>
</evidence>
<feature type="transmembrane region" description="Helical" evidence="5">
    <location>
        <begin position="212"/>
        <end position="240"/>
    </location>
</feature>
<keyword evidence="4 5" id="KW-0472">Membrane</keyword>
<organism evidence="6 7">
    <name type="scientific">Parapusillimonas granuli</name>
    <dbReference type="NCBI Taxonomy" id="380911"/>
    <lineage>
        <taxon>Bacteria</taxon>
        <taxon>Pseudomonadati</taxon>
        <taxon>Pseudomonadota</taxon>
        <taxon>Betaproteobacteria</taxon>
        <taxon>Burkholderiales</taxon>
        <taxon>Alcaligenaceae</taxon>
        <taxon>Parapusillimonas</taxon>
    </lineage>
</organism>
<feature type="transmembrane region" description="Helical" evidence="5">
    <location>
        <begin position="42"/>
        <end position="60"/>
    </location>
</feature>
<dbReference type="PANTHER" id="PTHR30249:SF0">
    <property type="entry name" value="PLASTIDAL GLYCOLATE_GLYCERATE TRANSLOCATOR 1, CHLOROPLASTIC"/>
    <property type="match status" value="1"/>
</dbReference>
<sequence>MSGALREVWAYLADSTLFWLAFTVAAYLLALAAYLRCRGNPLLLPVLTAVAMVVAVLYGTGTPYEVYAGHTWFLSFLIGPATVALAIPLYGQLGRLRQMMVPLCVALLAGSATAIVTGMGIAWMLGGSLQTQLSVAPKSATMPIAMEVAALAGGLPSLTTIAVAVTGIAGAILAGSLLRLFRIADPAAQGFSLGLSAHAIGVARAFQASETAGAFAALGMGLNGIATAVLIPVWLALLALF</sequence>
<keyword evidence="7" id="KW-1185">Reference proteome</keyword>
<evidence type="ECO:0000256" key="5">
    <source>
        <dbReference type="SAM" id="Phobius"/>
    </source>
</evidence>
<keyword evidence="2 5" id="KW-0812">Transmembrane</keyword>
<proteinExistence type="predicted"/>
<name>A0A853G722_9BURK</name>
<dbReference type="Pfam" id="PF04172">
    <property type="entry name" value="LrgB"/>
    <property type="match status" value="1"/>
</dbReference>
<comment type="caution">
    <text evidence="6">The sequence shown here is derived from an EMBL/GenBank/DDBJ whole genome shotgun (WGS) entry which is preliminary data.</text>
</comment>
<reference evidence="6 7" key="1">
    <citation type="submission" date="2020-07" db="EMBL/GenBank/DDBJ databases">
        <title>Taxonomic revisions and descriptions of new bacterial species based on genomic comparisons in the high-G+C-content subgroup of the family Alcaligenaceae.</title>
        <authorList>
            <person name="Szabo A."/>
            <person name="Felfoldi T."/>
        </authorList>
    </citation>
    <scope>NUCLEOTIDE SEQUENCE [LARGE SCALE GENOMIC DNA]</scope>
    <source>
        <strain evidence="6 7">LMG 24012</strain>
    </source>
</reference>
<feature type="transmembrane region" description="Helical" evidence="5">
    <location>
        <begin position="161"/>
        <end position="181"/>
    </location>
</feature>
<feature type="transmembrane region" description="Helical" evidence="5">
    <location>
        <begin position="103"/>
        <end position="125"/>
    </location>
</feature>
<evidence type="ECO:0000313" key="6">
    <source>
        <dbReference type="EMBL" id="NYT50461.1"/>
    </source>
</evidence>
<feature type="transmembrane region" description="Helical" evidence="5">
    <location>
        <begin position="72"/>
        <end position="91"/>
    </location>
</feature>
<evidence type="ECO:0000256" key="4">
    <source>
        <dbReference type="ARBA" id="ARBA00023136"/>
    </source>
</evidence>
<dbReference type="Proteomes" id="UP000559809">
    <property type="component" value="Unassembled WGS sequence"/>
</dbReference>
<dbReference type="GO" id="GO:0016020">
    <property type="term" value="C:membrane"/>
    <property type="evidence" value="ECO:0007669"/>
    <property type="project" value="UniProtKB-SubCell"/>
</dbReference>
<dbReference type="RefSeq" id="WP_180156421.1">
    <property type="nucleotide sequence ID" value="NZ_JACCEM010000007.1"/>
</dbReference>
<evidence type="ECO:0000256" key="1">
    <source>
        <dbReference type="ARBA" id="ARBA00004141"/>
    </source>
</evidence>
<feature type="transmembrane region" description="Helical" evidence="5">
    <location>
        <begin position="16"/>
        <end position="35"/>
    </location>
</feature>